<sequence length="310" mass="36385">MGYKQALKHNGISGRLPKTVKILKPITSKIYPYIKKEQNTLNQQIVSPHPHGFDKSIGLPKNYPSIEELTKPIQAVDLNEYIDKKLSEMIPDEVPAKSDNVFLNQLRLKENELKKTYFKEVLKKEEDKIVQDYEYIQKLEKEEKKHDLISVSKFKNTIKVKKDIVLPTIENIKQYLTEEDREAYPMVRTLTPVELEYEQAKEEINLLKAKKTEEIAKMNLLQNLIKQLDGFILNEHQLSLKIEQEFESNEETPYVDEDGNMKHADILKDFSAIKESRLLTELDDNLFDYDKDESIVKFEHLVKYLKENKS</sequence>
<reference evidence="3" key="1">
    <citation type="journal article" date="2016" name="Genome Announc.">
        <title>Genome sequences of three species of Hanseniaspora isolated from spontaneous wine fermentations.</title>
        <authorList>
            <person name="Sternes P.R."/>
            <person name="Lee D."/>
            <person name="Kutyna D.R."/>
            <person name="Borneman A.R."/>
        </authorList>
    </citation>
    <scope>NUCLEOTIDE SEQUENCE [LARGE SCALE GENOMIC DNA]</scope>
    <source>
        <strain evidence="3">AWRI3580</strain>
    </source>
</reference>
<accession>A0A1E5RV82</accession>
<dbReference type="Pfam" id="PF26163">
    <property type="entry name" value="mS26"/>
    <property type="match status" value="1"/>
</dbReference>
<feature type="coiled-coil region" evidence="1">
    <location>
        <begin position="190"/>
        <end position="217"/>
    </location>
</feature>
<dbReference type="OrthoDB" id="3973246at2759"/>
<dbReference type="InterPro" id="IPR058940">
    <property type="entry name" value="mS26_fungi"/>
</dbReference>
<evidence type="ECO:0000313" key="2">
    <source>
        <dbReference type="EMBL" id="OEJ90688.1"/>
    </source>
</evidence>
<keyword evidence="1" id="KW-0175">Coiled coil</keyword>
<dbReference type="EMBL" id="LPNN01000003">
    <property type="protein sequence ID" value="OEJ90688.1"/>
    <property type="molecule type" value="Genomic_DNA"/>
</dbReference>
<name>A0A1E5RV82_HANUV</name>
<dbReference type="AlphaFoldDB" id="A0A1E5RV82"/>
<proteinExistence type="predicted"/>
<comment type="caution">
    <text evidence="2">The sequence shown here is derived from an EMBL/GenBank/DDBJ whole genome shotgun (WGS) entry which is preliminary data.</text>
</comment>
<keyword evidence="3" id="KW-1185">Reference proteome</keyword>
<dbReference type="VEuPathDB" id="FungiDB:AWRI3580_g1357"/>
<protein>
    <submittedName>
        <fullName evidence="2">Uncharacterized protein</fullName>
    </submittedName>
</protein>
<dbReference type="Proteomes" id="UP000095358">
    <property type="component" value="Unassembled WGS sequence"/>
</dbReference>
<evidence type="ECO:0000256" key="1">
    <source>
        <dbReference type="SAM" id="Coils"/>
    </source>
</evidence>
<gene>
    <name evidence="2" type="ORF">AWRI3580_g1357</name>
</gene>
<evidence type="ECO:0000313" key="3">
    <source>
        <dbReference type="Proteomes" id="UP000095358"/>
    </source>
</evidence>
<organism evidence="2 3">
    <name type="scientific">Hanseniaspora uvarum</name>
    <name type="common">Yeast</name>
    <name type="synonym">Kloeckera apiculata</name>
    <dbReference type="NCBI Taxonomy" id="29833"/>
    <lineage>
        <taxon>Eukaryota</taxon>
        <taxon>Fungi</taxon>
        <taxon>Dikarya</taxon>
        <taxon>Ascomycota</taxon>
        <taxon>Saccharomycotina</taxon>
        <taxon>Saccharomycetes</taxon>
        <taxon>Saccharomycodales</taxon>
        <taxon>Saccharomycodaceae</taxon>
        <taxon>Hanseniaspora</taxon>
    </lineage>
</organism>